<dbReference type="AlphaFoldDB" id="C8NFP0"/>
<evidence type="ECO:0000313" key="1">
    <source>
        <dbReference type="EMBL" id="EEW37376.1"/>
    </source>
</evidence>
<gene>
    <name evidence="1" type="ORF">HMPREF0444_0735</name>
</gene>
<sequence length="110" mass="12486">MSKFLKGFIFGSVIGGVVALLNNPRSGKENREILSKQIQEVSQEVAVIHNGKATLERGIKEIQDVIVPQTMAVVNSIQEEVTKFQLENKPRFRRIQDKIQTLQTHLNEMK</sequence>
<dbReference type="Pfam" id="PF12732">
    <property type="entry name" value="YtxH"/>
    <property type="match status" value="1"/>
</dbReference>
<dbReference type="RefSeq" id="WP_005606650.1">
    <property type="nucleotide sequence ID" value="NZ_CP102283.1"/>
</dbReference>
<dbReference type="STRING" id="638301.HMPREF0444_0735"/>
<comment type="caution">
    <text evidence="1">The sequence shown here is derived from an EMBL/GenBank/DDBJ whole genome shotgun (WGS) entry which is preliminary data.</text>
</comment>
<accession>C8NFP0</accession>
<evidence type="ECO:0008006" key="3">
    <source>
        <dbReference type="Google" id="ProtNLM"/>
    </source>
</evidence>
<organism evidence="1 2">
    <name type="scientific">Granulicatella adiacens ATCC 49175</name>
    <dbReference type="NCBI Taxonomy" id="638301"/>
    <lineage>
        <taxon>Bacteria</taxon>
        <taxon>Bacillati</taxon>
        <taxon>Bacillota</taxon>
        <taxon>Bacilli</taxon>
        <taxon>Lactobacillales</taxon>
        <taxon>Carnobacteriaceae</taxon>
        <taxon>Granulicatella</taxon>
    </lineage>
</organism>
<dbReference type="EMBL" id="ACKZ01000016">
    <property type="protein sequence ID" value="EEW37376.1"/>
    <property type="molecule type" value="Genomic_DNA"/>
</dbReference>
<evidence type="ECO:0000313" key="2">
    <source>
        <dbReference type="Proteomes" id="UP000005926"/>
    </source>
</evidence>
<dbReference type="InterPro" id="IPR052928">
    <property type="entry name" value="Desiccation-related_membrane"/>
</dbReference>
<keyword evidence="2" id="KW-1185">Reference proteome</keyword>
<dbReference type="InterPro" id="IPR024623">
    <property type="entry name" value="YtxH"/>
</dbReference>
<proteinExistence type="predicted"/>
<dbReference type="PANTHER" id="PTHR35792:SF1">
    <property type="entry name" value="SLL0268 PROTEIN"/>
    <property type="match status" value="1"/>
</dbReference>
<reference evidence="1 2" key="1">
    <citation type="submission" date="2009-08" db="EMBL/GenBank/DDBJ databases">
        <authorList>
            <person name="Muzny D."/>
            <person name="Qin X."/>
            <person name="Deng J."/>
            <person name="Jiang H."/>
            <person name="Liu Y."/>
            <person name="Qu J."/>
            <person name="Song X.-Z."/>
            <person name="Zhang L."/>
            <person name="Thornton R."/>
            <person name="Coyle M."/>
            <person name="Francisco L."/>
            <person name="Jackson L."/>
            <person name="Javaid M."/>
            <person name="Korchina V."/>
            <person name="Kovar C."/>
            <person name="Mata R."/>
            <person name="Mathew T."/>
            <person name="Ngo R."/>
            <person name="Nguyen L."/>
            <person name="Nguyen N."/>
            <person name="Okwuonu G."/>
            <person name="Ongeri F."/>
            <person name="Pham C."/>
            <person name="Simmons D."/>
            <person name="Wilczek-Boney K."/>
            <person name="Hale W."/>
            <person name="Jakkamsetti A."/>
            <person name="Pham P."/>
            <person name="Ruth R."/>
            <person name="San Lucas F."/>
            <person name="Warren J."/>
            <person name="Zhang J."/>
            <person name="Zhao Z."/>
            <person name="Zhou C."/>
            <person name="Zhu D."/>
            <person name="Lee S."/>
            <person name="Bess C."/>
            <person name="Blankenburg K."/>
            <person name="Forbes L."/>
            <person name="Fu Q."/>
            <person name="Gubbala S."/>
            <person name="Hirani K."/>
            <person name="Jayaseelan J.C."/>
            <person name="Lara F."/>
            <person name="Munidasa M."/>
            <person name="Palculict T."/>
            <person name="Patil S."/>
            <person name="Pu L.-L."/>
            <person name="Saada N."/>
            <person name="Tang L."/>
            <person name="Weissenberger G."/>
            <person name="Zhu Y."/>
            <person name="Hemphill L."/>
            <person name="Shang Y."/>
            <person name="Youmans B."/>
            <person name="Ayvaz T."/>
            <person name="Ross M."/>
            <person name="Santibanez J."/>
            <person name="Aqrawi P."/>
            <person name="Gross S."/>
            <person name="Joshi V."/>
            <person name="Fowler G."/>
            <person name="Nazareth L."/>
            <person name="Reid J."/>
            <person name="Worley K."/>
            <person name="Petrosino J."/>
            <person name="Highlander S."/>
            <person name="Gibbs R."/>
        </authorList>
    </citation>
    <scope>NUCLEOTIDE SEQUENCE [LARGE SCALE GENOMIC DNA]</scope>
    <source>
        <strain evidence="1 2">ATCC 49175</strain>
    </source>
</reference>
<dbReference type="Proteomes" id="UP000005926">
    <property type="component" value="Unassembled WGS sequence"/>
</dbReference>
<dbReference type="HOGENOM" id="CLU_105320_2_1_9"/>
<dbReference type="GeneID" id="78412925"/>
<name>C8NFP0_9LACT</name>
<dbReference type="PANTHER" id="PTHR35792">
    <property type="entry name" value="GENERAL STRESS PROTEIN"/>
    <property type="match status" value="1"/>
</dbReference>
<dbReference type="eggNOG" id="COG4980">
    <property type="taxonomic scope" value="Bacteria"/>
</dbReference>
<protein>
    <recommendedName>
        <fullName evidence="3">Gas vesicle protein</fullName>
    </recommendedName>
</protein>